<sequence>MRFQLKKTVAVAVTTALLPFSVAAASPQAAQTACNPVESACKTVVCSVQGTCKDIQQYVLSLFGQKGASCAKKAGTNSTGSYYASSAASAVNSALSGVTNCPSSGTSSQVVVVTPGTSCTAGTPSASSNPAAPSSSSASSKTEAATSSKPASSAASKPASSSAAASAVSSVPAADASGLSAAESQVVTLVNQQRAANGLAPLTVNSALANMARLKSQDMIDNHYFSHQSPTYGSPFDMMKQFGISFTAAGENIAYGQPTAQAVMDAWMNSPGHRANILNSSYTQIGVGAVQNSNGTIYWTQEFIRP</sequence>
<dbReference type="InterPro" id="IPR014258">
    <property type="entry name" value="CAP_domain_YkwD-like"/>
</dbReference>
<dbReference type="HOGENOM" id="CLU_048111_0_0_9"/>
<accession>E6U427</accession>
<dbReference type="InterPro" id="IPR035940">
    <property type="entry name" value="CAP_sf"/>
</dbReference>
<protein>
    <submittedName>
        <fullName evidence="4">SCP-like extracellular</fullName>
    </submittedName>
</protein>
<dbReference type="eggNOG" id="COG2340">
    <property type="taxonomic scope" value="Bacteria"/>
</dbReference>
<dbReference type="Pfam" id="PF00188">
    <property type="entry name" value="CAP"/>
    <property type="match status" value="1"/>
</dbReference>
<dbReference type="Proteomes" id="UP000001551">
    <property type="component" value="Chromosome"/>
</dbReference>
<proteinExistence type="predicted"/>
<dbReference type="NCBIfam" id="TIGR02909">
    <property type="entry name" value="spore_YkwD"/>
    <property type="match status" value="1"/>
</dbReference>
<name>E6U427_ETHHY</name>
<dbReference type="PANTHER" id="PTHR31157:SF1">
    <property type="entry name" value="SCP DOMAIN-CONTAINING PROTEIN"/>
    <property type="match status" value="1"/>
</dbReference>
<organism evidence="4 5">
    <name type="scientific">Ethanoligenens harbinense (strain DSM 18485 / JCM 12961 / CGMCC 1.5033 / YUAN-3)</name>
    <dbReference type="NCBI Taxonomy" id="663278"/>
    <lineage>
        <taxon>Bacteria</taxon>
        <taxon>Bacillati</taxon>
        <taxon>Bacillota</taxon>
        <taxon>Clostridia</taxon>
        <taxon>Eubacteriales</taxon>
        <taxon>Oscillospiraceae</taxon>
        <taxon>Ethanoligenens</taxon>
    </lineage>
</organism>
<feature type="signal peptide" evidence="2">
    <location>
        <begin position="1"/>
        <end position="24"/>
    </location>
</feature>
<evidence type="ECO:0000256" key="2">
    <source>
        <dbReference type="SAM" id="SignalP"/>
    </source>
</evidence>
<evidence type="ECO:0000313" key="4">
    <source>
        <dbReference type="EMBL" id="ADU27707.1"/>
    </source>
</evidence>
<feature type="region of interest" description="Disordered" evidence="1">
    <location>
        <begin position="121"/>
        <end position="159"/>
    </location>
</feature>
<evidence type="ECO:0000313" key="5">
    <source>
        <dbReference type="Proteomes" id="UP000001551"/>
    </source>
</evidence>
<keyword evidence="2" id="KW-0732">Signal</keyword>
<dbReference type="PANTHER" id="PTHR31157">
    <property type="entry name" value="SCP DOMAIN-CONTAINING PROTEIN"/>
    <property type="match status" value="1"/>
</dbReference>
<dbReference type="Gene3D" id="3.40.33.10">
    <property type="entry name" value="CAP"/>
    <property type="match status" value="1"/>
</dbReference>
<dbReference type="RefSeq" id="WP_013486055.1">
    <property type="nucleotide sequence ID" value="NC_014828.1"/>
</dbReference>
<dbReference type="InterPro" id="IPR014044">
    <property type="entry name" value="CAP_dom"/>
</dbReference>
<feature type="domain" description="SCP" evidence="3">
    <location>
        <begin position="188"/>
        <end position="303"/>
    </location>
</feature>
<evidence type="ECO:0000259" key="3">
    <source>
        <dbReference type="Pfam" id="PF00188"/>
    </source>
</evidence>
<dbReference type="EMBL" id="CP002400">
    <property type="protein sequence ID" value="ADU27707.1"/>
    <property type="molecule type" value="Genomic_DNA"/>
</dbReference>
<dbReference type="KEGG" id="eha:Ethha_2190"/>
<dbReference type="CDD" id="cd05379">
    <property type="entry name" value="CAP_bacterial"/>
    <property type="match status" value="1"/>
</dbReference>
<dbReference type="SUPFAM" id="SSF55797">
    <property type="entry name" value="PR-1-like"/>
    <property type="match status" value="1"/>
</dbReference>
<dbReference type="STRING" id="663278.Ethha_2190"/>
<reference evidence="4 5" key="1">
    <citation type="submission" date="2010-12" db="EMBL/GenBank/DDBJ databases">
        <title>Complete sequence of Ethanoligenens harbinense YUAN-3.</title>
        <authorList>
            <person name="Lucas S."/>
            <person name="Copeland A."/>
            <person name="Lapidus A."/>
            <person name="Cheng J.-F."/>
            <person name="Bruce D."/>
            <person name="Goodwin L."/>
            <person name="Pitluck S."/>
            <person name="Chertkov O."/>
            <person name="Misra M."/>
            <person name="Detter J.C."/>
            <person name="Han C."/>
            <person name="Tapia R."/>
            <person name="Land M."/>
            <person name="Hauser L."/>
            <person name="Jeffries C."/>
            <person name="Kyrpides N."/>
            <person name="Ivanova N."/>
            <person name="Mikhailova N."/>
            <person name="Wang A."/>
            <person name="Mouttaki H."/>
            <person name="He Z."/>
            <person name="Zhou J."/>
            <person name="Hemme C.L."/>
            <person name="Woyke T."/>
        </authorList>
    </citation>
    <scope>NUCLEOTIDE SEQUENCE [LARGE SCALE GENOMIC DNA]</scope>
    <source>
        <strain evidence="5">DSM 18485 / JCM 12961 / CGMCC 1.5033 / YUAN-3</strain>
    </source>
</reference>
<keyword evidence="5" id="KW-1185">Reference proteome</keyword>
<gene>
    <name evidence="4" type="ordered locus">Ethha_2190</name>
</gene>
<feature type="chain" id="PRO_5039484842" evidence="2">
    <location>
        <begin position="25"/>
        <end position="306"/>
    </location>
</feature>
<evidence type="ECO:0000256" key="1">
    <source>
        <dbReference type="SAM" id="MobiDB-lite"/>
    </source>
</evidence>
<dbReference type="AlphaFoldDB" id="E6U427"/>